<proteinExistence type="predicted"/>
<organism evidence="1 2">
    <name type="scientific">Rhodoferax mekongensis</name>
    <dbReference type="NCBI Taxonomy" id="3068341"/>
    <lineage>
        <taxon>Bacteria</taxon>
        <taxon>Pseudomonadati</taxon>
        <taxon>Pseudomonadota</taxon>
        <taxon>Betaproteobacteria</taxon>
        <taxon>Burkholderiales</taxon>
        <taxon>Comamonadaceae</taxon>
        <taxon>Rhodoferax</taxon>
    </lineage>
</organism>
<protein>
    <recommendedName>
        <fullName evidence="3">WXG100 family type VII secretion target</fullName>
    </recommendedName>
</protein>
<dbReference type="EMBL" id="CP132507">
    <property type="protein sequence ID" value="WNO03976.1"/>
    <property type="molecule type" value="Genomic_DNA"/>
</dbReference>
<dbReference type="RefSeq" id="WP_313866847.1">
    <property type="nucleotide sequence ID" value="NZ_CP132507.1"/>
</dbReference>
<gene>
    <name evidence="1" type="ORF">RAN89_13795</name>
</gene>
<evidence type="ECO:0000313" key="1">
    <source>
        <dbReference type="EMBL" id="WNO03976.1"/>
    </source>
</evidence>
<evidence type="ECO:0000313" key="2">
    <source>
        <dbReference type="Proteomes" id="UP001302257"/>
    </source>
</evidence>
<sequence>MTIGRLNANLQAMDAAISMVHSAAAPDSLGAVQAWAGRYGE</sequence>
<evidence type="ECO:0008006" key="3">
    <source>
        <dbReference type="Google" id="ProtNLM"/>
    </source>
</evidence>
<accession>A0ABZ0AXR9</accession>
<name>A0ABZ0AXR9_9BURK</name>
<dbReference type="Proteomes" id="UP001302257">
    <property type="component" value="Chromosome"/>
</dbReference>
<keyword evidence="2" id="KW-1185">Reference proteome</keyword>
<reference evidence="1 2" key="1">
    <citation type="submission" date="2023-08" db="EMBL/GenBank/DDBJ databases">
        <title>Rhodoferax potami sp. nov. and Rhodoferax mekongensis sp. nov., isolated from the Mekong River in Thailand.</title>
        <authorList>
            <person name="Kitikhun S."/>
            <person name="Charoenyingcharoen P."/>
            <person name="Siriarchawattana P."/>
            <person name="Likhitrattanapisal S."/>
            <person name="Nilsakha T."/>
            <person name="Chanpet A."/>
            <person name="Rattanawaree P."/>
            <person name="Ingsriswang S."/>
        </authorList>
    </citation>
    <scope>NUCLEOTIDE SEQUENCE [LARGE SCALE GENOMIC DNA]</scope>
    <source>
        <strain evidence="1 2">TBRC 17307</strain>
    </source>
</reference>